<evidence type="ECO:0000256" key="1">
    <source>
        <dbReference type="PROSITE-ProRule" id="PRU00047"/>
    </source>
</evidence>
<dbReference type="GO" id="GO:0008270">
    <property type="term" value="F:zinc ion binding"/>
    <property type="evidence" value="ECO:0007669"/>
    <property type="project" value="UniProtKB-KW"/>
</dbReference>
<feature type="compositionally biased region" description="Low complexity" evidence="2">
    <location>
        <begin position="402"/>
        <end position="412"/>
    </location>
</feature>
<evidence type="ECO:0000313" key="5">
    <source>
        <dbReference type="Proteomes" id="UP001231189"/>
    </source>
</evidence>
<name>A0AAD8SMQ8_LOLMU</name>
<dbReference type="PROSITE" id="PS50158">
    <property type="entry name" value="ZF_CCHC"/>
    <property type="match status" value="1"/>
</dbReference>
<feature type="domain" description="CCHC-type" evidence="3">
    <location>
        <begin position="156"/>
        <end position="169"/>
    </location>
</feature>
<dbReference type="SMART" id="SM00343">
    <property type="entry name" value="ZnF_C2HC"/>
    <property type="match status" value="2"/>
</dbReference>
<feature type="region of interest" description="Disordered" evidence="2">
    <location>
        <begin position="167"/>
        <end position="201"/>
    </location>
</feature>
<dbReference type="Gene3D" id="4.10.60.10">
    <property type="entry name" value="Zinc finger, CCHC-type"/>
    <property type="match status" value="1"/>
</dbReference>
<dbReference type="GO" id="GO:0003676">
    <property type="term" value="F:nucleic acid binding"/>
    <property type="evidence" value="ECO:0007669"/>
    <property type="project" value="InterPro"/>
</dbReference>
<evidence type="ECO:0000256" key="2">
    <source>
        <dbReference type="SAM" id="MobiDB-lite"/>
    </source>
</evidence>
<sequence length="422" mass="45545">MASPSPSLSPSPSPAGSPRGRADRWSGGRGPDSEDTPRSFCEALVGAGAAERVDEPEGSHARREVRSMVRREEPSTAIDELDDSKDLLDEEEEGPWEEPTHVTRKRARGRRGGKKVAAKTARPAHDVGAYTDFDGLCLLCTQPGHRTANCITGPVCLRCGEAGHMARECSLPRPPRPSTPPDGKEPARKRMSGDGRSCHVGESAGDIRARAPEVHQAAAEPCARHREVALEPRAAVGERRVAVRRVEMPGTFDAEPRRGPLVAPRLDNMPPRVHQGAAFARRDVHVAGAARGMAPVPMLGERELPTGSDRAMAPSPSPPPPPPSSSLLHSSSSDHLLFSSLHFPFSSSTFFIYLRQEPSQDTHRRPPPRPPSDELLPPAGRPPSDELLPLVASLQQASPAISSHSSGHLLSLIQTRPRRQPW</sequence>
<feature type="compositionally biased region" description="Basic and acidic residues" evidence="2">
    <location>
        <begin position="51"/>
        <end position="74"/>
    </location>
</feature>
<dbReference type="Proteomes" id="UP001231189">
    <property type="component" value="Unassembled WGS sequence"/>
</dbReference>
<accession>A0AAD8SMQ8</accession>
<evidence type="ECO:0000313" key="4">
    <source>
        <dbReference type="EMBL" id="KAK1660332.1"/>
    </source>
</evidence>
<dbReference type="AlphaFoldDB" id="A0AAD8SMQ8"/>
<gene>
    <name evidence="4" type="ORF">QYE76_048491</name>
</gene>
<feature type="region of interest" description="Disordered" evidence="2">
    <location>
        <begin position="1"/>
        <end position="120"/>
    </location>
</feature>
<proteinExistence type="predicted"/>
<feature type="region of interest" description="Disordered" evidence="2">
    <location>
        <begin position="357"/>
        <end position="422"/>
    </location>
</feature>
<protein>
    <recommendedName>
        <fullName evidence="3">CCHC-type domain-containing protein</fullName>
    </recommendedName>
</protein>
<feature type="compositionally biased region" description="Pro residues" evidence="2">
    <location>
        <begin position="315"/>
        <end position="324"/>
    </location>
</feature>
<keyword evidence="5" id="KW-1185">Reference proteome</keyword>
<organism evidence="4 5">
    <name type="scientific">Lolium multiflorum</name>
    <name type="common">Italian ryegrass</name>
    <name type="synonym">Lolium perenne subsp. multiflorum</name>
    <dbReference type="NCBI Taxonomy" id="4521"/>
    <lineage>
        <taxon>Eukaryota</taxon>
        <taxon>Viridiplantae</taxon>
        <taxon>Streptophyta</taxon>
        <taxon>Embryophyta</taxon>
        <taxon>Tracheophyta</taxon>
        <taxon>Spermatophyta</taxon>
        <taxon>Magnoliopsida</taxon>
        <taxon>Liliopsida</taxon>
        <taxon>Poales</taxon>
        <taxon>Poaceae</taxon>
        <taxon>BOP clade</taxon>
        <taxon>Pooideae</taxon>
        <taxon>Poodae</taxon>
        <taxon>Poeae</taxon>
        <taxon>Poeae Chloroplast Group 2 (Poeae type)</taxon>
        <taxon>Loliodinae</taxon>
        <taxon>Loliinae</taxon>
        <taxon>Lolium</taxon>
    </lineage>
</organism>
<feature type="compositionally biased region" description="Acidic residues" evidence="2">
    <location>
        <begin position="79"/>
        <end position="96"/>
    </location>
</feature>
<feature type="region of interest" description="Disordered" evidence="2">
    <location>
        <begin position="295"/>
        <end position="331"/>
    </location>
</feature>
<keyword evidence="1" id="KW-0863">Zinc-finger</keyword>
<feature type="compositionally biased region" description="Basic and acidic residues" evidence="2">
    <location>
        <begin position="20"/>
        <end position="37"/>
    </location>
</feature>
<keyword evidence="1" id="KW-0862">Zinc</keyword>
<dbReference type="SUPFAM" id="SSF57756">
    <property type="entry name" value="Retrovirus zinc finger-like domains"/>
    <property type="match status" value="1"/>
</dbReference>
<evidence type="ECO:0000259" key="3">
    <source>
        <dbReference type="PROSITE" id="PS50158"/>
    </source>
</evidence>
<dbReference type="InterPro" id="IPR001878">
    <property type="entry name" value="Znf_CCHC"/>
</dbReference>
<dbReference type="InterPro" id="IPR036875">
    <property type="entry name" value="Znf_CCHC_sf"/>
</dbReference>
<reference evidence="4" key="1">
    <citation type="submission" date="2023-07" db="EMBL/GenBank/DDBJ databases">
        <title>A chromosome-level genome assembly of Lolium multiflorum.</title>
        <authorList>
            <person name="Chen Y."/>
            <person name="Copetti D."/>
            <person name="Kolliker R."/>
            <person name="Studer B."/>
        </authorList>
    </citation>
    <scope>NUCLEOTIDE SEQUENCE</scope>
    <source>
        <strain evidence="4">02402/16</strain>
        <tissue evidence="4">Leaf</tissue>
    </source>
</reference>
<feature type="compositionally biased region" description="Basic residues" evidence="2">
    <location>
        <begin position="102"/>
        <end position="117"/>
    </location>
</feature>
<comment type="caution">
    <text evidence="4">The sequence shown here is derived from an EMBL/GenBank/DDBJ whole genome shotgun (WGS) entry which is preliminary data.</text>
</comment>
<feature type="compositionally biased region" description="Basic and acidic residues" evidence="2">
    <location>
        <begin position="182"/>
        <end position="201"/>
    </location>
</feature>
<dbReference type="Pfam" id="PF00098">
    <property type="entry name" value="zf-CCHC"/>
    <property type="match status" value="1"/>
</dbReference>
<keyword evidence="1" id="KW-0479">Metal-binding</keyword>
<dbReference type="EMBL" id="JAUUTY010000003">
    <property type="protein sequence ID" value="KAK1660332.1"/>
    <property type="molecule type" value="Genomic_DNA"/>
</dbReference>